<evidence type="ECO:0000313" key="2">
    <source>
        <dbReference type="EMBL" id="SDI62457.1"/>
    </source>
</evidence>
<keyword evidence="1" id="KW-0812">Transmembrane</keyword>
<organism evidence="2 3">
    <name type="scientific">Winogradskyella thalassocola</name>
    <dbReference type="NCBI Taxonomy" id="262004"/>
    <lineage>
        <taxon>Bacteria</taxon>
        <taxon>Pseudomonadati</taxon>
        <taxon>Bacteroidota</taxon>
        <taxon>Flavobacteriia</taxon>
        <taxon>Flavobacteriales</taxon>
        <taxon>Flavobacteriaceae</taxon>
        <taxon>Winogradskyella</taxon>
    </lineage>
</organism>
<evidence type="ECO:0000313" key="3">
    <source>
        <dbReference type="Proteomes" id="UP000199492"/>
    </source>
</evidence>
<keyword evidence="1" id="KW-1133">Transmembrane helix</keyword>
<protein>
    <submittedName>
        <fullName evidence="2">Uncharacterized protein</fullName>
    </submittedName>
</protein>
<dbReference type="RefSeq" id="WP_092471183.1">
    <property type="nucleotide sequence ID" value="NZ_FNCZ01000016.1"/>
</dbReference>
<evidence type="ECO:0000256" key="1">
    <source>
        <dbReference type="SAM" id="Phobius"/>
    </source>
</evidence>
<sequence>MKRNLTILYKTFSFLIVIPVSLLTEYFFPEFKINIGFFIGWIIGNITHQFWSKPLYLDYIKTEKNILTITYSNPLLKKGTEAYELENVLALRIKKPNFFSNYGKIEFEFNGLNIKFVFLKTDRKRIINDTKEIVELKKTVYKTV</sequence>
<dbReference type="Proteomes" id="UP000199492">
    <property type="component" value="Unassembled WGS sequence"/>
</dbReference>
<reference evidence="3" key="1">
    <citation type="submission" date="2016-10" db="EMBL/GenBank/DDBJ databases">
        <authorList>
            <person name="Varghese N."/>
            <person name="Submissions S."/>
        </authorList>
    </citation>
    <scope>NUCLEOTIDE SEQUENCE [LARGE SCALE GENOMIC DNA]</scope>
    <source>
        <strain evidence="3">DSM 15363</strain>
    </source>
</reference>
<keyword evidence="3" id="KW-1185">Reference proteome</keyword>
<dbReference type="STRING" id="262004.SAMN04489796_11611"/>
<dbReference type="AlphaFoldDB" id="A0A1G8M3T9"/>
<name>A0A1G8M3T9_9FLAO</name>
<feature type="transmembrane region" description="Helical" evidence="1">
    <location>
        <begin position="7"/>
        <end position="27"/>
    </location>
</feature>
<proteinExistence type="predicted"/>
<gene>
    <name evidence="2" type="ORF">SAMN04489796_11611</name>
</gene>
<accession>A0A1G8M3T9</accession>
<keyword evidence="1" id="KW-0472">Membrane</keyword>
<dbReference type="EMBL" id="FNCZ01000016">
    <property type="protein sequence ID" value="SDI62457.1"/>
    <property type="molecule type" value="Genomic_DNA"/>
</dbReference>